<keyword evidence="4" id="KW-0808">Transferase</keyword>
<dbReference type="EMBL" id="JAENIO010000056">
    <property type="protein sequence ID" value="MBK1835482.1"/>
    <property type="molecule type" value="Genomic_DNA"/>
</dbReference>
<keyword evidence="5 9" id="KW-0418">Kinase</keyword>
<dbReference type="InterPro" id="IPR036097">
    <property type="entry name" value="HisK_dim/P_sf"/>
</dbReference>
<evidence type="ECO:0000256" key="6">
    <source>
        <dbReference type="ARBA" id="ARBA00023012"/>
    </source>
</evidence>
<dbReference type="CDD" id="cd00082">
    <property type="entry name" value="HisKA"/>
    <property type="match status" value="1"/>
</dbReference>
<dbReference type="PANTHER" id="PTHR43711:SF31">
    <property type="entry name" value="HISTIDINE KINASE"/>
    <property type="match status" value="1"/>
</dbReference>
<dbReference type="SMART" id="SM00387">
    <property type="entry name" value="HATPase_c"/>
    <property type="match status" value="1"/>
</dbReference>
<evidence type="ECO:0000256" key="3">
    <source>
        <dbReference type="ARBA" id="ARBA00022553"/>
    </source>
</evidence>
<dbReference type="AlphaFoldDB" id="A0A934RT66"/>
<dbReference type="SMART" id="SM00388">
    <property type="entry name" value="HisKA"/>
    <property type="match status" value="1"/>
</dbReference>
<dbReference type="InterPro" id="IPR003594">
    <property type="entry name" value="HATPase_dom"/>
</dbReference>
<keyword evidence="10" id="KW-1185">Reference proteome</keyword>
<sequence>MSRDRGLWLALVVCGGLILAAFASLSIRLLDMEQQRYQDIAGADLEERSRLALAQMDGAAHGLLIAENQRPAEAFQAVMPDGQLSPLLAGRGDFVRLYFEIDAQGQIRSPQVPSAEERSRVRAAGVGEEELAEFSEKFTALKAVLNRDFDGLKGFQIACAEVSSLTDWNEAFQQQRPDWAVAPESKQAPAYQEQFNNAVRSKRAAVLDEATRKVQGNSFAWGRSAGPRSLGAFAPLWLDKELFLIRDYQIGEERRRQGIWLRADELRENLLAGVKDWLAKATLEPVGKVNSADPLALVSLPWRLARQESPHAEVPGWTPLRISLLVGWMALILALLAASFLVRGVVRLSERRADFVSSVTHELRTPLTTFRLYSGMLVDGMVPEGEKRQRYLETMSSEAERLHHLVENVLAYSRLERGGPGVRMESSTLGVLWDRCCERLRERVEQENARFVLVNASPDFALTTDLSGVEQILFNLVDNACKYGLPESGPREVRVEVVAEGREARILVCDRGRGIRFSERRRLFRPFHKSATAAASSQPGVGLGLSLCRRLARLLGGDLTLERVPEGACFQLRLRGEGRSSLLVNSAT</sequence>
<keyword evidence="7" id="KW-1133">Transmembrane helix</keyword>
<dbReference type="GO" id="GO:0000155">
    <property type="term" value="F:phosphorelay sensor kinase activity"/>
    <property type="evidence" value="ECO:0007669"/>
    <property type="project" value="InterPro"/>
</dbReference>
<comment type="caution">
    <text evidence="9">The sequence shown here is derived from an EMBL/GenBank/DDBJ whole genome shotgun (WGS) entry which is preliminary data.</text>
</comment>
<comment type="catalytic activity">
    <reaction evidence="1">
        <text>ATP + protein L-histidine = ADP + protein N-phospho-L-histidine.</text>
        <dbReference type="EC" id="2.7.13.3"/>
    </reaction>
</comment>
<accession>A0A934RT66</accession>
<dbReference type="InterPro" id="IPR036890">
    <property type="entry name" value="HATPase_C_sf"/>
</dbReference>
<keyword evidence="3" id="KW-0597">Phosphoprotein</keyword>
<dbReference type="InterPro" id="IPR050736">
    <property type="entry name" value="Sensor_HK_Regulatory"/>
</dbReference>
<dbReference type="PANTHER" id="PTHR43711">
    <property type="entry name" value="TWO-COMPONENT HISTIDINE KINASE"/>
    <property type="match status" value="1"/>
</dbReference>
<evidence type="ECO:0000256" key="2">
    <source>
        <dbReference type="ARBA" id="ARBA00012438"/>
    </source>
</evidence>
<evidence type="ECO:0000313" key="10">
    <source>
        <dbReference type="Proteomes" id="UP000604083"/>
    </source>
</evidence>
<dbReference type="EC" id="2.7.13.3" evidence="2"/>
<reference evidence="9" key="1">
    <citation type="submission" date="2021-01" db="EMBL/GenBank/DDBJ databases">
        <title>Modified the classification status of verrucomicrobia.</title>
        <authorList>
            <person name="Feng X."/>
        </authorList>
    </citation>
    <scope>NUCLEOTIDE SEQUENCE</scope>
    <source>
        <strain evidence="9">KCTC 12986</strain>
    </source>
</reference>
<dbReference type="PROSITE" id="PS50109">
    <property type="entry name" value="HIS_KIN"/>
    <property type="match status" value="1"/>
</dbReference>
<name>A0A934RT66_9BACT</name>
<keyword evidence="6" id="KW-0902">Two-component regulatory system</keyword>
<keyword evidence="7" id="KW-0812">Transmembrane</keyword>
<evidence type="ECO:0000259" key="8">
    <source>
        <dbReference type="PROSITE" id="PS50109"/>
    </source>
</evidence>
<dbReference type="InterPro" id="IPR005467">
    <property type="entry name" value="His_kinase_dom"/>
</dbReference>
<dbReference type="RefSeq" id="WP_200392920.1">
    <property type="nucleotide sequence ID" value="NZ_JAENIO010000056.1"/>
</dbReference>
<feature type="domain" description="Histidine kinase" evidence="8">
    <location>
        <begin position="358"/>
        <end position="578"/>
    </location>
</feature>
<dbReference type="Pfam" id="PF00512">
    <property type="entry name" value="HisKA"/>
    <property type="match status" value="1"/>
</dbReference>
<keyword evidence="7" id="KW-0472">Membrane</keyword>
<dbReference type="Proteomes" id="UP000604083">
    <property type="component" value="Unassembled WGS sequence"/>
</dbReference>
<evidence type="ECO:0000256" key="7">
    <source>
        <dbReference type="SAM" id="Phobius"/>
    </source>
</evidence>
<dbReference type="FunFam" id="1.10.287.130:FF:000001">
    <property type="entry name" value="Two-component sensor histidine kinase"/>
    <property type="match status" value="1"/>
</dbReference>
<dbReference type="SUPFAM" id="SSF47384">
    <property type="entry name" value="Homodimeric domain of signal transducing histidine kinase"/>
    <property type="match status" value="1"/>
</dbReference>
<feature type="transmembrane region" description="Helical" evidence="7">
    <location>
        <begin position="322"/>
        <end position="342"/>
    </location>
</feature>
<dbReference type="Gene3D" id="3.30.565.10">
    <property type="entry name" value="Histidine kinase-like ATPase, C-terminal domain"/>
    <property type="match status" value="1"/>
</dbReference>
<dbReference type="PRINTS" id="PR00344">
    <property type="entry name" value="BCTRLSENSOR"/>
</dbReference>
<evidence type="ECO:0000256" key="4">
    <source>
        <dbReference type="ARBA" id="ARBA00022679"/>
    </source>
</evidence>
<proteinExistence type="predicted"/>
<organism evidence="9 10">
    <name type="scientific">Roseibacillus ishigakijimensis</name>
    <dbReference type="NCBI Taxonomy" id="454146"/>
    <lineage>
        <taxon>Bacteria</taxon>
        <taxon>Pseudomonadati</taxon>
        <taxon>Verrucomicrobiota</taxon>
        <taxon>Verrucomicrobiia</taxon>
        <taxon>Verrucomicrobiales</taxon>
        <taxon>Verrucomicrobiaceae</taxon>
        <taxon>Roseibacillus</taxon>
    </lineage>
</organism>
<dbReference type="InterPro" id="IPR004358">
    <property type="entry name" value="Sig_transdc_His_kin-like_C"/>
</dbReference>
<dbReference type="Gene3D" id="1.10.287.130">
    <property type="match status" value="1"/>
</dbReference>
<evidence type="ECO:0000256" key="1">
    <source>
        <dbReference type="ARBA" id="ARBA00000085"/>
    </source>
</evidence>
<dbReference type="Pfam" id="PF02518">
    <property type="entry name" value="HATPase_c"/>
    <property type="match status" value="1"/>
</dbReference>
<gene>
    <name evidence="9" type="ORF">JIN78_15535</name>
</gene>
<dbReference type="InterPro" id="IPR003661">
    <property type="entry name" value="HisK_dim/P_dom"/>
</dbReference>
<protein>
    <recommendedName>
        <fullName evidence="2">histidine kinase</fullName>
        <ecNumber evidence="2">2.7.13.3</ecNumber>
    </recommendedName>
</protein>
<evidence type="ECO:0000256" key="5">
    <source>
        <dbReference type="ARBA" id="ARBA00022777"/>
    </source>
</evidence>
<dbReference type="SUPFAM" id="SSF55874">
    <property type="entry name" value="ATPase domain of HSP90 chaperone/DNA topoisomerase II/histidine kinase"/>
    <property type="match status" value="1"/>
</dbReference>
<evidence type="ECO:0000313" key="9">
    <source>
        <dbReference type="EMBL" id="MBK1835482.1"/>
    </source>
</evidence>